<dbReference type="OrthoDB" id="7462354at2"/>
<dbReference type="RefSeq" id="WP_136961667.1">
    <property type="nucleotide sequence ID" value="NZ_CP039690.1"/>
</dbReference>
<feature type="transmembrane region" description="Helical" evidence="1">
    <location>
        <begin position="55"/>
        <end position="76"/>
    </location>
</feature>
<sequence>MTDAVQGPWGQRSTAGAVAAAETAASGRVPIMPRAPGSQSGEPVRIGFSGLAGELFGLLVKGFFLQLITLGIYRFWLTTDIRRFYWSHTSVGTEAFAYTGTGMQLLKGFLFALAILVPLQAAGFFLALGLPQAQWVVSIGLTFILLFLGQYAVYASRRYRLTRSSWRGLRLRMTGSAWRYAAKGFGLFVLVILSLGIAYPWAAAVLERIKMRETFYGDAPGDFTGTPGELLRGLAVVWAIGFGLPLILIGATVASIPWDIWANVLRGVLADQYIPTGSEGLAIGAVITALSSSIFIPILLYPAFQAVTFRWRMNGTRIGGAALVSDFRIGSAYRVYALGALAMAGLGIVASIFVGVAAGGLFFASMAGGGGRAGGVLILVLIVFGYLILLGGFWIAKQLLIGLPLYRAKMASLSVTNLASLDSVRARNVEASAMGEGLGDAVDFGIGL</sequence>
<keyword evidence="1" id="KW-1133">Transmembrane helix</keyword>
<evidence type="ECO:0000256" key="1">
    <source>
        <dbReference type="SAM" id="Phobius"/>
    </source>
</evidence>
<evidence type="ECO:0000313" key="3">
    <source>
        <dbReference type="Proteomes" id="UP000298781"/>
    </source>
</evidence>
<dbReference type="KEGG" id="pstg:E8M01_19595"/>
<accession>A0A4D7B5G6</accession>
<feature type="transmembrane region" description="Helical" evidence="1">
    <location>
        <begin position="281"/>
        <end position="304"/>
    </location>
</feature>
<protein>
    <submittedName>
        <fullName evidence="2">DUF898 domain-containing protein</fullName>
    </submittedName>
</protein>
<keyword evidence="1" id="KW-0472">Membrane</keyword>
<keyword evidence="3" id="KW-1185">Reference proteome</keyword>
<evidence type="ECO:0000313" key="2">
    <source>
        <dbReference type="EMBL" id="QCI66223.1"/>
    </source>
</evidence>
<dbReference type="EMBL" id="CP039690">
    <property type="protein sequence ID" value="QCI66223.1"/>
    <property type="molecule type" value="Genomic_DNA"/>
</dbReference>
<dbReference type="InterPro" id="IPR010295">
    <property type="entry name" value="DUF898"/>
</dbReference>
<dbReference type="Proteomes" id="UP000298781">
    <property type="component" value="Chromosome"/>
</dbReference>
<dbReference type="AlphaFoldDB" id="A0A4D7B5G6"/>
<feature type="transmembrane region" description="Helical" evidence="1">
    <location>
        <begin position="135"/>
        <end position="156"/>
    </location>
</feature>
<keyword evidence="1" id="KW-0812">Transmembrane</keyword>
<feature type="transmembrane region" description="Helical" evidence="1">
    <location>
        <begin position="109"/>
        <end position="129"/>
    </location>
</feature>
<organism evidence="2 3">
    <name type="scientific">Phreatobacter stygius</name>
    <dbReference type="NCBI Taxonomy" id="1940610"/>
    <lineage>
        <taxon>Bacteria</taxon>
        <taxon>Pseudomonadati</taxon>
        <taxon>Pseudomonadota</taxon>
        <taxon>Alphaproteobacteria</taxon>
        <taxon>Hyphomicrobiales</taxon>
        <taxon>Phreatobacteraceae</taxon>
        <taxon>Phreatobacter</taxon>
    </lineage>
</organism>
<proteinExistence type="predicted"/>
<dbReference type="Pfam" id="PF05987">
    <property type="entry name" value="DUF898"/>
    <property type="match status" value="1"/>
</dbReference>
<feature type="transmembrane region" description="Helical" evidence="1">
    <location>
        <begin position="177"/>
        <end position="202"/>
    </location>
</feature>
<feature type="transmembrane region" description="Helical" evidence="1">
    <location>
        <begin position="376"/>
        <end position="396"/>
    </location>
</feature>
<feature type="transmembrane region" description="Helical" evidence="1">
    <location>
        <begin position="335"/>
        <end position="364"/>
    </location>
</feature>
<gene>
    <name evidence="2" type="ORF">E8M01_19595</name>
</gene>
<reference evidence="2 3" key="1">
    <citation type="submission" date="2019-04" db="EMBL/GenBank/DDBJ databases">
        <title>Phreatobacter aquaticus sp. nov.</title>
        <authorList>
            <person name="Choi A."/>
        </authorList>
    </citation>
    <scope>NUCLEOTIDE SEQUENCE [LARGE SCALE GENOMIC DNA]</scope>
    <source>
        <strain evidence="2 3">KCTC 52518</strain>
    </source>
</reference>
<name>A0A4D7B5G6_9HYPH</name>
<feature type="transmembrane region" description="Helical" evidence="1">
    <location>
        <begin position="235"/>
        <end position="260"/>
    </location>
</feature>